<dbReference type="Gene3D" id="1.10.357.10">
    <property type="entry name" value="Tetracycline Repressor, domain 2"/>
    <property type="match status" value="1"/>
</dbReference>
<dbReference type="RefSeq" id="WP_382043915.1">
    <property type="nucleotide sequence ID" value="NZ_JBHSKJ010000010.1"/>
</dbReference>
<dbReference type="PROSITE" id="PS50977">
    <property type="entry name" value="HTH_TETR_2"/>
    <property type="match status" value="1"/>
</dbReference>
<evidence type="ECO:0000313" key="4">
    <source>
        <dbReference type="EMBL" id="MFC5146908.1"/>
    </source>
</evidence>
<evidence type="ECO:0000256" key="2">
    <source>
        <dbReference type="PROSITE-ProRule" id="PRU00335"/>
    </source>
</evidence>
<evidence type="ECO:0000256" key="1">
    <source>
        <dbReference type="ARBA" id="ARBA00023125"/>
    </source>
</evidence>
<feature type="DNA-binding region" description="H-T-H motif" evidence="2">
    <location>
        <begin position="28"/>
        <end position="47"/>
    </location>
</feature>
<dbReference type="InterPro" id="IPR050109">
    <property type="entry name" value="HTH-type_TetR-like_transc_reg"/>
</dbReference>
<comment type="caution">
    <text evidence="4">The sequence shown here is derived from an EMBL/GenBank/DDBJ whole genome shotgun (WGS) entry which is preliminary data.</text>
</comment>
<dbReference type="SUPFAM" id="SSF46689">
    <property type="entry name" value="Homeodomain-like"/>
    <property type="match status" value="1"/>
</dbReference>
<dbReference type="PANTHER" id="PTHR30055:SF231">
    <property type="entry name" value="TRANSCRIPTIONAL REGULATORY PROTEIN (PROBABLY DEOR-FAMILY)-RELATED"/>
    <property type="match status" value="1"/>
</dbReference>
<accession>A0ABW0A2T2</accession>
<dbReference type="InterPro" id="IPR001647">
    <property type="entry name" value="HTH_TetR"/>
</dbReference>
<reference evidence="5" key="1">
    <citation type="journal article" date="2019" name="Int. J. Syst. Evol. Microbiol.">
        <title>The Global Catalogue of Microorganisms (GCM) 10K type strain sequencing project: providing services to taxonomists for standard genome sequencing and annotation.</title>
        <authorList>
            <consortium name="The Broad Institute Genomics Platform"/>
            <consortium name="The Broad Institute Genome Sequencing Center for Infectious Disease"/>
            <person name="Wu L."/>
            <person name="Ma J."/>
        </authorList>
    </citation>
    <scope>NUCLEOTIDE SEQUENCE [LARGE SCALE GENOMIC DNA]</scope>
    <source>
        <strain evidence="5">CGMCC 4.1641</strain>
    </source>
</reference>
<evidence type="ECO:0000313" key="5">
    <source>
        <dbReference type="Proteomes" id="UP001596222"/>
    </source>
</evidence>
<keyword evidence="1 2" id="KW-0238">DNA-binding</keyword>
<proteinExistence type="predicted"/>
<dbReference type="Pfam" id="PF17940">
    <property type="entry name" value="TetR_C_31"/>
    <property type="match status" value="1"/>
</dbReference>
<dbReference type="InterPro" id="IPR009057">
    <property type="entry name" value="Homeodomain-like_sf"/>
</dbReference>
<dbReference type="Pfam" id="PF00440">
    <property type="entry name" value="TetR_N"/>
    <property type="match status" value="1"/>
</dbReference>
<dbReference type="InterPro" id="IPR041583">
    <property type="entry name" value="TetR_C_31"/>
</dbReference>
<name>A0ABW0A2T2_9ACTN</name>
<protein>
    <submittedName>
        <fullName evidence="4">TetR/AcrR family transcriptional regulator</fullName>
    </submittedName>
</protein>
<organism evidence="4 5">
    <name type="scientific">Streptomyces aureoversilis</name>
    <dbReference type="NCBI Taxonomy" id="67277"/>
    <lineage>
        <taxon>Bacteria</taxon>
        <taxon>Bacillati</taxon>
        <taxon>Actinomycetota</taxon>
        <taxon>Actinomycetes</taxon>
        <taxon>Kitasatosporales</taxon>
        <taxon>Streptomycetaceae</taxon>
        <taxon>Streptomyces</taxon>
    </lineage>
</organism>
<evidence type="ECO:0000259" key="3">
    <source>
        <dbReference type="PROSITE" id="PS50977"/>
    </source>
</evidence>
<dbReference type="EMBL" id="JBHSKJ010000010">
    <property type="protein sequence ID" value="MFC5146908.1"/>
    <property type="molecule type" value="Genomic_DNA"/>
</dbReference>
<gene>
    <name evidence="4" type="ORF">ACFPP6_19730</name>
</gene>
<dbReference type="Proteomes" id="UP001596222">
    <property type="component" value="Unassembled WGS sequence"/>
</dbReference>
<sequence length="194" mass="21350">MRQNPERRAALVDAAIEVLARQGSRGLTFRAVDTEAAVPNGTASNYFTNRDDLLNQVARRTRERLSPDASALAGTMEAPPSRDLVVRLLHDLVGRMREDRSSYLAMMELRLEGTRRPELQAMLTEVFSNNVQEGIRFHLGAGLPGDRTTVLLLYLAMSGFIVDDLTVPDVLAPFPLDDLIAGLVDRTLPPPAAE</sequence>
<feature type="domain" description="HTH tetR-type" evidence="3">
    <location>
        <begin position="5"/>
        <end position="65"/>
    </location>
</feature>
<dbReference type="PANTHER" id="PTHR30055">
    <property type="entry name" value="HTH-TYPE TRANSCRIPTIONAL REGULATOR RUTR"/>
    <property type="match status" value="1"/>
</dbReference>
<keyword evidence="5" id="KW-1185">Reference proteome</keyword>